<dbReference type="SMART" id="SM00388">
    <property type="entry name" value="HisKA"/>
    <property type="match status" value="1"/>
</dbReference>
<dbReference type="SMART" id="SM00387">
    <property type="entry name" value="HATPase_c"/>
    <property type="match status" value="1"/>
</dbReference>
<comment type="caution">
    <text evidence="15">The sequence shown here is derived from an EMBL/GenBank/DDBJ whole genome shotgun (WGS) entry which is preliminary data.</text>
</comment>
<dbReference type="PROSITE" id="PS50109">
    <property type="entry name" value="HIS_KIN"/>
    <property type="match status" value="1"/>
</dbReference>
<dbReference type="InterPro" id="IPR036097">
    <property type="entry name" value="HisK_dim/P_sf"/>
</dbReference>
<accession>A0A917CTE1</accession>
<comment type="catalytic activity">
    <reaction evidence="1">
        <text>ATP + protein L-histidine = ADP + protein N-phospho-L-histidine.</text>
        <dbReference type="EC" id="2.7.13.3"/>
    </reaction>
</comment>
<dbReference type="InterPro" id="IPR050980">
    <property type="entry name" value="2C_sensor_his_kinase"/>
</dbReference>
<dbReference type="PROSITE" id="PS50885">
    <property type="entry name" value="HAMP"/>
    <property type="match status" value="1"/>
</dbReference>
<evidence type="ECO:0000256" key="11">
    <source>
        <dbReference type="ARBA" id="ARBA00023136"/>
    </source>
</evidence>
<evidence type="ECO:0000256" key="8">
    <source>
        <dbReference type="ARBA" id="ARBA00022777"/>
    </source>
</evidence>
<dbReference type="Pfam" id="PF00512">
    <property type="entry name" value="HisKA"/>
    <property type="match status" value="1"/>
</dbReference>
<evidence type="ECO:0000256" key="4">
    <source>
        <dbReference type="ARBA" id="ARBA00022475"/>
    </source>
</evidence>
<feature type="domain" description="HAMP" evidence="14">
    <location>
        <begin position="170"/>
        <end position="222"/>
    </location>
</feature>
<name>A0A917CTE1_9BACL</name>
<evidence type="ECO:0000256" key="6">
    <source>
        <dbReference type="ARBA" id="ARBA00022679"/>
    </source>
</evidence>
<dbReference type="Proteomes" id="UP000637643">
    <property type="component" value="Unassembled WGS sequence"/>
</dbReference>
<evidence type="ECO:0000256" key="9">
    <source>
        <dbReference type="ARBA" id="ARBA00022840"/>
    </source>
</evidence>
<dbReference type="InterPro" id="IPR005467">
    <property type="entry name" value="His_kinase_dom"/>
</dbReference>
<sequence length="452" mass="49436">MAKRQRSVSLSFVLLRFAIVMLGCMLLCCLAWYVVMVRLQNTGVTYQGAVSNQQVEKMLAGEPKTFVSPGDDFLAEYALFGRNGEVLESNVEGKKLEVLAGFLQEDAYSIHVSRYTYTDGSTVIFRWHYRAEFVNPVLRGILPPAEYLGLATLGVALVLCLLFNTLWLRRRLAAKLKLFSEVSEKVGAQELDFAIPHAGIREYDQALGAMEHMREALYSSLSTQWAAQQEREAEIAALAHDLKTPLTLVGGNAELLLDEELPESSRKMVETIEASNDRAKQYVASLLETSAGADEVFENTSLPAMFDELCQSTMAIAEAKRVCLQTQNGLEGAASIQKDHLLRALGNVVQNAIEHTPAGGNVYLEGSMVDGGWQVTVCDEGPGFSKAALHHATERLWRGDAARGTDGHSGLGLWFAAQVAKTHAGQLELRNCNSGGVVTIKLTLDHKNCVGN</sequence>
<keyword evidence="5" id="KW-0597">Phosphoprotein</keyword>
<dbReference type="InterPro" id="IPR003594">
    <property type="entry name" value="HATPase_dom"/>
</dbReference>
<dbReference type="Gene3D" id="3.30.565.10">
    <property type="entry name" value="Histidine kinase-like ATPase, C-terminal domain"/>
    <property type="match status" value="1"/>
</dbReference>
<dbReference type="InterPro" id="IPR036890">
    <property type="entry name" value="HATPase_C_sf"/>
</dbReference>
<evidence type="ECO:0000256" key="1">
    <source>
        <dbReference type="ARBA" id="ARBA00000085"/>
    </source>
</evidence>
<feature type="domain" description="Histidine kinase" evidence="13">
    <location>
        <begin position="237"/>
        <end position="446"/>
    </location>
</feature>
<dbReference type="InterPro" id="IPR003661">
    <property type="entry name" value="HisK_dim/P_dom"/>
</dbReference>
<reference evidence="15" key="2">
    <citation type="submission" date="2020-09" db="EMBL/GenBank/DDBJ databases">
        <authorList>
            <person name="Sun Q."/>
            <person name="Zhou Y."/>
        </authorList>
    </citation>
    <scope>NUCLEOTIDE SEQUENCE</scope>
    <source>
        <strain evidence="15">CGMCC 1.16134</strain>
    </source>
</reference>
<evidence type="ECO:0000256" key="7">
    <source>
        <dbReference type="ARBA" id="ARBA00022741"/>
    </source>
</evidence>
<dbReference type="CDD" id="cd00082">
    <property type="entry name" value="HisKA"/>
    <property type="match status" value="1"/>
</dbReference>
<evidence type="ECO:0000256" key="10">
    <source>
        <dbReference type="ARBA" id="ARBA00023012"/>
    </source>
</evidence>
<comment type="subcellular location">
    <subcellularLocation>
        <location evidence="2">Cell membrane</location>
        <topology evidence="2">Multi-pass membrane protein</topology>
    </subcellularLocation>
</comment>
<evidence type="ECO:0000256" key="5">
    <source>
        <dbReference type="ARBA" id="ARBA00022553"/>
    </source>
</evidence>
<dbReference type="EMBL" id="BMKR01000024">
    <property type="protein sequence ID" value="GGF96331.1"/>
    <property type="molecule type" value="Genomic_DNA"/>
</dbReference>
<protein>
    <recommendedName>
        <fullName evidence="3">histidine kinase</fullName>
        <ecNumber evidence="3">2.7.13.3</ecNumber>
    </recommendedName>
</protein>
<dbReference type="Pfam" id="PF02518">
    <property type="entry name" value="HATPase_c"/>
    <property type="match status" value="1"/>
</dbReference>
<dbReference type="Gene3D" id="1.10.287.130">
    <property type="match status" value="1"/>
</dbReference>
<dbReference type="SUPFAM" id="SSF55874">
    <property type="entry name" value="ATPase domain of HSP90 chaperone/DNA topoisomerase II/histidine kinase"/>
    <property type="match status" value="1"/>
</dbReference>
<dbReference type="RefSeq" id="WP_189029185.1">
    <property type="nucleotide sequence ID" value="NZ_BMKR01000024.1"/>
</dbReference>
<keyword evidence="16" id="KW-1185">Reference proteome</keyword>
<evidence type="ECO:0000256" key="2">
    <source>
        <dbReference type="ARBA" id="ARBA00004651"/>
    </source>
</evidence>
<dbReference type="EC" id="2.7.13.3" evidence="3"/>
<dbReference type="GO" id="GO:0005524">
    <property type="term" value="F:ATP binding"/>
    <property type="evidence" value="ECO:0007669"/>
    <property type="project" value="UniProtKB-KW"/>
</dbReference>
<evidence type="ECO:0000259" key="14">
    <source>
        <dbReference type="PROSITE" id="PS50885"/>
    </source>
</evidence>
<dbReference type="GO" id="GO:0005886">
    <property type="term" value="C:plasma membrane"/>
    <property type="evidence" value="ECO:0007669"/>
    <property type="project" value="UniProtKB-SubCell"/>
</dbReference>
<keyword evidence="9" id="KW-0067">ATP-binding</keyword>
<dbReference type="SUPFAM" id="SSF47384">
    <property type="entry name" value="Homodimeric domain of signal transducing histidine kinase"/>
    <property type="match status" value="1"/>
</dbReference>
<dbReference type="CDD" id="cd00075">
    <property type="entry name" value="HATPase"/>
    <property type="match status" value="1"/>
</dbReference>
<gene>
    <name evidence="15" type="ORF">GCM10010912_46520</name>
</gene>
<dbReference type="PANTHER" id="PTHR44936">
    <property type="entry name" value="SENSOR PROTEIN CREC"/>
    <property type="match status" value="1"/>
</dbReference>
<evidence type="ECO:0000256" key="12">
    <source>
        <dbReference type="SAM" id="Phobius"/>
    </source>
</evidence>
<feature type="transmembrane region" description="Helical" evidence="12">
    <location>
        <begin position="12"/>
        <end position="35"/>
    </location>
</feature>
<keyword evidence="10" id="KW-0902">Two-component regulatory system</keyword>
<evidence type="ECO:0000256" key="3">
    <source>
        <dbReference type="ARBA" id="ARBA00012438"/>
    </source>
</evidence>
<evidence type="ECO:0000313" key="15">
    <source>
        <dbReference type="EMBL" id="GGF96331.1"/>
    </source>
</evidence>
<dbReference type="GO" id="GO:0000155">
    <property type="term" value="F:phosphorelay sensor kinase activity"/>
    <property type="evidence" value="ECO:0007669"/>
    <property type="project" value="InterPro"/>
</dbReference>
<dbReference type="PANTHER" id="PTHR44936:SF9">
    <property type="entry name" value="SENSOR PROTEIN CREC"/>
    <property type="match status" value="1"/>
</dbReference>
<keyword evidence="12" id="KW-1133">Transmembrane helix</keyword>
<dbReference type="AlphaFoldDB" id="A0A917CTE1"/>
<keyword evidence="11 12" id="KW-0472">Membrane</keyword>
<organism evidence="15 16">
    <name type="scientific">Paenibacillus albidus</name>
    <dbReference type="NCBI Taxonomy" id="2041023"/>
    <lineage>
        <taxon>Bacteria</taxon>
        <taxon>Bacillati</taxon>
        <taxon>Bacillota</taxon>
        <taxon>Bacilli</taxon>
        <taxon>Bacillales</taxon>
        <taxon>Paenibacillaceae</taxon>
        <taxon>Paenibacillus</taxon>
    </lineage>
</organism>
<reference evidence="15" key="1">
    <citation type="journal article" date="2014" name="Int. J. Syst. Evol. Microbiol.">
        <title>Complete genome sequence of Corynebacterium casei LMG S-19264T (=DSM 44701T), isolated from a smear-ripened cheese.</title>
        <authorList>
            <consortium name="US DOE Joint Genome Institute (JGI-PGF)"/>
            <person name="Walter F."/>
            <person name="Albersmeier A."/>
            <person name="Kalinowski J."/>
            <person name="Ruckert C."/>
        </authorList>
    </citation>
    <scope>NUCLEOTIDE SEQUENCE</scope>
    <source>
        <strain evidence="15">CGMCC 1.16134</strain>
    </source>
</reference>
<feature type="transmembrane region" description="Helical" evidence="12">
    <location>
        <begin position="147"/>
        <end position="168"/>
    </location>
</feature>
<keyword evidence="8 15" id="KW-0418">Kinase</keyword>
<keyword evidence="12" id="KW-0812">Transmembrane</keyword>
<evidence type="ECO:0000313" key="16">
    <source>
        <dbReference type="Proteomes" id="UP000637643"/>
    </source>
</evidence>
<keyword evidence="6" id="KW-0808">Transferase</keyword>
<keyword evidence="4" id="KW-1003">Cell membrane</keyword>
<keyword evidence="7" id="KW-0547">Nucleotide-binding</keyword>
<evidence type="ECO:0000259" key="13">
    <source>
        <dbReference type="PROSITE" id="PS50109"/>
    </source>
</evidence>
<dbReference type="InterPro" id="IPR003660">
    <property type="entry name" value="HAMP_dom"/>
</dbReference>
<proteinExistence type="predicted"/>